<sequence length="113" mass="12196">MVADRQVGEYQGGIATTMIFGVIGRCAPRHPLSWQGWQLAGSALEIVAALVGANFESLRNPNNSVAKRGDLGKLSVARASAFRAPQDLNPVGLGHDVVCKRSRNDNPVWRDEN</sequence>
<reference evidence="1 2" key="1">
    <citation type="submission" date="2016-10" db="EMBL/GenBank/DDBJ databases">
        <authorList>
            <person name="de Groot N.N."/>
        </authorList>
    </citation>
    <scope>NUCLEOTIDE SEQUENCE [LARGE SCALE GENOMIC DNA]</scope>
    <source>
        <strain evidence="1 2">R5</strain>
    </source>
</reference>
<dbReference type="Proteomes" id="UP000199245">
    <property type="component" value="Unassembled WGS sequence"/>
</dbReference>
<gene>
    <name evidence="1" type="ORF">SAMN05216337_1002302</name>
</gene>
<accession>A0A1G6L1R9</accession>
<proteinExistence type="predicted"/>
<dbReference type="RefSeq" id="WP_092079098.1">
    <property type="nucleotide sequence ID" value="NZ_FMZW01000002.1"/>
</dbReference>
<organism evidence="1 2">
    <name type="scientific">Bradyrhizobium brasilense</name>
    <dbReference type="NCBI Taxonomy" id="1419277"/>
    <lineage>
        <taxon>Bacteria</taxon>
        <taxon>Pseudomonadati</taxon>
        <taxon>Pseudomonadota</taxon>
        <taxon>Alphaproteobacteria</taxon>
        <taxon>Hyphomicrobiales</taxon>
        <taxon>Nitrobacteraceae</taxon>
        <taxon>Bradyrhizobium</taxon>
    </lineage>
</organism>
<dbReference type="AlphaFoldDB" id="A0A1G6L1R9"/>
<name>A0A1G6L1R9_9BRAD</name>
<protein>
    <submittedName>
        <fullName evidence="1">Uncharacterized protein</fullName>
    </submittedName>
</protein>
<evidence type="ECO:0000313" key="1">
    <source>
        <dbReference type="EMBL" id="SDC37339.1"/>
    </source>
</evidence>
<evidence type="ECO:0000313" key="2">
    <source>
        <dbReference type="Proteomes" id="UP000199245"/>
    </source>
</evidence>
<dbReference type="EMBL" id="FMZW01000002">
    <property type="protein sequence ID" value="SDC37339.1"/>
    <property type="molecule type" value="Genomic_DNA"/>
</dbReference>